<dbReference type="Pfam" id="PF02563">
    <property type="entry name" value="Poly_export"/>
    <property type="match status" value="1"/>
</dbReference>
<dbReference type="InterPro" id="IPR049712">
    <property type="entry name" value="Poly_export"/>
</dbReference>
<proteinExistence type="predicted"/>
<dbReference type="EMBL" id="CP106738">
    <property type="protein sequence ID" value="UXX84985.1"/>
    <property type="molecule type" value="Genomic_DNA"/>
</dbReference>
<name>A0ABY6DG13_9RHOB</name>
<dbReference type="Gene3D" id="3.30.1950.10">
    <property type="entry name" value="wza like domain"/>
    <property type="match status" value="1"/>
</dbReference>
<dbReference type="PROSITE" id="PS51257">
    <property type="entry name" value="PROKAR_LIPOPROTEIN"/>
    <property type="match status" value="1"/>
</dbReference>
<feature type="domain" description="Polysaccharide export protein N-terminal" evidence="3">
    <location>
        <begin position="79"/>
        <end position="161"/>
    </location>
</feature>
<feature type="chain" id="PRO_5046958622" evidence="2">
    <location>
        <begin position="19"/>
        <end position="370"/>
    </location>
</feature>
<dbReference type="PANTHER" id="PTHR33619">
    <property type="entry name" value="POLYSACCHARIDE EXPORT PROTEIN GFCE-RELATED"/>
    <property type="match status" value="1"/>
</dbReference>
<evidence type="ECO:0000256" key="1">
    <source>
        <dbReference type="ARBA" id="ARBA00022729"/>
    </source>
</evidence>
<evidence type="ECO:0000256" key="2">
    <source>
        <dbReference type="SAM" id="SignalP"/>
    </source>
</evidence>
<organism evidence="4 5">
    <name type="scientific">Roseovarius pelagicus</name>
    <dbReference type="NCBI Taxonomy" id="2980108"/>
    <lineage>
        <taxon>Bacteria</taxon>
        <taxon>Pseudomonadati</taxon>
        <taxon>Pseudomonadota</taxon>
        <taxon>Alphaproteobacteria</taxon>
        <taxon>Rhodobacterales</taxon>
        <taxon>Roseobacteraceae</taxon>
        <taxon>Roseovarius</taxon>
    </lineage>
</organism>
<evidence type="ECO:0000313" key="4">
    <source>
        <dbReference type="EMBL" id="UXX84985.1"/>
    </source>
</evidence>
<evidence type="ECO:0000259" key="3">
    <source>
        <dbReference type="Pfam" id="PF02563"/>
    </source>
</evidence>
<keyword evidence="5" id="KW-1185">Reference proteome</keyword>
<protein>
    <submittedName>
        <fullName evidence="4">Polysaccharide export protein</fullName>
    </submittedName>
</protein>
<dbReference type="PANTHER" id="PTHR33619:SF3">
    <property type="entry name" value="POLYSACCHARIDE EXPORT PROTEIN GFCE-RELATED"/>
    <property type="match status" value="1"/>
</dbReference>
<dbReference type="InterPro" id="IPR003715">
    <property type="entry name" value="Poly_export_N"/>
</dbReference>
<keyword evidence="1 2" id="KW-0732">Signal</keyword>
<dbReference type="RefSeq" id="WP_263049039.1">
    <property type="nucleotide sequence ID" value="NZ_CP106738.1"/>
</dbReference>
<evidence type="ECO:0000313" key="5">
    <source>
        <dbReference type="Proteomes" id="UP001064087"/>
    </source>
</evidence>
<dbReference type="Proteomes" id="UP001064087">
    <property type="component" value="Chromosome"/>
</dbReference>
<accession>A0ABY6DG13</accession>
<dbReference type="Gene3D" id="3.10.560.10">
    <property type="entry name" value="Outer membrane lipoprotein wza domain like"/>
    <property type="match status" value="2"/>
</dbReference>
<gene>
    <name evidence="4" type="ORF">N7U68_10225</name>
</gene>
<sequence>MPALLRLLAILGMSVLLAACSLPRGAALQSEILTEKDAPDPTFAVVPVTRAAMVQIKSWPMTGWAGGYHWLKAGRGPDSAIIRTGDTLDIYVWDADENSLLIGTGGRNTALPKMTVSATGEIFMPYVGKVLVRGLTPDQARDRIQERLADISASAQVQLNVASGRNNAVDLVSGVGSPGRYTLENRDTGILSVLAQGGGIDSDLRHPLVRLIRGSHTYEIRAERLLATASANALVRGGDQITVVEDTRSFNALGAAGSERVIYFEKDRMTAMEALSEMGGLADTRADPKGVLVLRDYHAKQVANGVHGPTRSQVVFTIDLTSADGLFAARQFQIHPGDTIIATESPVTNVRTILGLIGSAVGITRVVDDW</sequence>
<feature type="signal peptide" evidence="2">
    <location>
        <begin position="1"/>
        <end position="18"/>
    </location>
</feature>
<reference evidence="4" key="1">
    <citation type="submission" date="2022-10" db="EMBL/GenBank/DDBJ databases">
        <title>Roseovarius pelagicus sp. nov., isolated from Arctic seawater.</title>
        <authorList>
            <person name="Hong Y.W."/>
            <person name="Hwang C.Y."/>
        </authorList>
    </citation>
    <scope>NUCLEOTIDE SEQUENCE</scope>
    <source>
        <strain evidence="4">HL-MP18</strain>
    </source>
</reference>